<dbReference type="OrthoDB" id="7068056at2"/>
<dbReference type="EMBL" id="UHJA01000001">
    <property type="protein sequence ID" value="SUP75762.1"/>
    <property type="molecule type" value="Genomic_DNA"/>
</dbReference>
<gene>
    <name evidence="1" type="ORF">NCTC11470_00781</name>
</gene>
<evidence type="ECO:0000313" key="1">
    <source>
        <dbReference type="EMBL" id="SUP75762.1"/>
    </source>
</evidence>
<reference evidence="1 2" key="1">
    <citation type="submission" date="2018-06" db="EMBL/GenBank/DDBJ databases">
        <authorList>
            <consortium name="Pathogen Informatics"/>
            <person name="Doyle S."/>
        </authorList>
    </citation>
    <scope>NUCLEOTIDE SEQUENCE [LARGE SCALE GENOMIC DNA]</scope>
    <source>
        <strain evidence="1 2">NCTC11470</strain>
    </source>
</reference>
<accession>A0A0T9RH12</accession>
<protein>
    <submittedName>
        <fullName evidence="1">Uncharacterized protein</fullName>
    </submittedName>
</protein>
<dbReference type="Proteomes" id="UP000254835">
    <property type="component" value="Unassembled WGS sequence"/>
</dbReference>
<dbReference type="AlphaFoldDB" id="A0A0T9RH12"/>
<organism evidence="1 2">
    <name type="scientific">Yersinia frederiksenii</name>
    <dbReference type="NCBI Taxonomy" id="29484"/>
    <lineage>
        <taxon>Bacteria</taxon>
        <taxon>Pseudomonadati</taxon>
        <taxon>Pseudomonadota</taxon>
        <taxon>Gammaproteobacteria</taxon>
        <taxon>Enterobacterales</taxon>
        <taxon>Yersiniaceae</taxon>
        <taxon>Yersinia</taxon>
    </lineage>
</organism>
<name>A0A0T9RH12_YERFR</name>
<evidence type="ECO:0000313" key="2">
    <source>
        <dbReference type="Proteomes" id="UP000254835"/>
    </source>
</evidence>
<proteinExistence type="predicted"/>
<dbReference type="GeneID" id="57907006"/>
<sequence>MTNNVLTEYYFSDGNKIILLDRLGMENLYGKIECARNIYLLDMYGATIWQVSSDFDFEGNPFTSLTLCDDGGIIAYRWDGGNYTINDKTGIATPVILMK</sequence>
<dbReference type="RefSeq" id="WP_019081680.1">
    <property type="nucleotide sequence ID" value="NZ_CABHXP010000320.1"/>
</dbReference>